<dbReference type="InterPro" id="IPR020806">
    <property type="entry name" value="PKS_PP-bd"/>
</dbReference>
<dbReference type="Pfam" id="PF14765">
    <property type="entry name" value="PS-DH"/>
    <property type="match status" value="1"/>
</dbReference>
<dbReference type="InterPro" id="IPR029058">
    <property type="entry name" value="AB_hydrolase_fold"/>
</dbReference>
<dbReference type="Gene3D" id="3.10.129.110">
    <property type="entry name" value="Polyketide synthase dehydratase"/>
    <property type="match status" value="1"/>
</dbReference>
<dbReference type="Pfam" id="PF21089">
    <property type="entry name" value="PKS_DH_N"/>
    <property type="match status" value="1"/>
</dbReference>
<evidence type="ECO:0000256" key="1">
    <source>
        <dbReference type="ARBA" id="ARBA00022450"/>
    </source>
</evidence>
<dbReference type="InterPro" id="IPR009081">
    <property type="entry name" value="PP-bd_ACP"/>
</dbReference>
<name>D9WEI1_9ACTN</name>
<dbReference type="InterPro" id="IPR036736">
    <property type="entry name" value="ACP-like_sf"/>
</dbReference>
<evidence type="ECO:0000313" key="5">
    <source>
        <dbReference type="EMBL" id="EFL23220.1"/>
    </source>
</evidence>
<dbReference type="InterPro" id="IPR050091">
    <property type="entry name" value="PKS_NRPS_Biosynth_Enz"/>
</dbReference>
<accession>D9WEI1</accession>
<keyword evidence="2" id="KW-0597">Phosphoprotein</keyword>
<protein>
    <submittedName>
        <fullName evidence="5">Beta-ketoacyl synthase</fullName>
    </submittedName>
</protein>
<keyword evidence="6" id="KW-1185">Reference proteome</keyword>
<dbReference type="Pfam" id="PF00975">
    <property type="entry name" value="Thioesterase"/>
    <property type="match status" value="1"/>
</dbReference>
<dbReference type="InterPro" id="IPR020807">
    <property type="entry name" value="PKS_DH"/>
</dbReference>
<organism evidence="5 6">
    <name type="scientific">Streptomyces himastatinicus ATCC 53653</name>
    <dbReference type="NCBI Taxonomy" id="457427"/>
    <lineage>
        <taxon>Bacteria</taxon>
        <taxon>Bacillati</taxon>
        <taxon>Actinomycetota</taxon>
        <taxon>Actinomycetes</taxon>
        <taxon>Kitasatosporales</taxon>
        <taxon>Streptomycetaceae</taxon>
        <taxon>Streptomyces</taxon>
        <taxon>Streptomyces violaceusniger group</taxon>
    </lineage>
</organism>
<dbReference type="RefSeq" id="WP_009715039.1">
    <property type="nucleotide sequence ID" value="NZ_GG657754.1"/>
</dbReference>
<dbReference type="InterPro" id="IPR020802">
    <property type="entry name" value="TesA-like"/>
</dbReference>
<dbReference type="Gene3D" id="3.40.50.1820">
    <property type="entry name" value="alpha/beta hydrolase"/>
    <property type="match status" value="1"/>
</dbReference>
<dbReference type="GO" id="GO:0004312">
    <property type="term" value="F:fatty acid synthase activity"/>
    <property type="evidence" value="ECO:0007669"/>
    <property type="project" value="TreeGrafter"/>
</dbReference>
<dbReference type="SMART" id="SM00824">
    <property type="entry name" value="PKS_TE"/>
    <property type="match status" value="1"/>
</dbReference>
<feature type="region of interest" description="Disordered" evidence="3">
    <location>
        <begin position="216"/>
        <end position="243"/>
    </location>
</feature>
<dbReference type="InterPro" id="IPR049552">
    <property type="entry name" value="PKS_DH_N"/>
</dbReference>
<dbReference type="InterPro" id="IPR049551">
    <property type="entry name" value="PKS_DH_C"/>
</dbReference>
<dbReference type="GO" id="GO:0006633">
    <property type="term" value="P:fatty acid biosynthetic process"/>
    <property type="evidence" value="ECO:0007669"/>
    <property type="project" value="TreeGrafter"/>
</dbReference>
<gene>
    <name evidence="5" type="ORF">SSOG_02934</name>
</gene>
<dbReference type="GO" id="GO:0017000">
    <property type="term" value="P:antibiotic biosynthetic process"/>
    <property type="evidence" value="ECO:0007669"/>
    <property type="project" value="UniProtKB-ARBA"/>
</dbReference>
<proteinExistence type="predicted"/>
<keyword evidence="1" id="KW-0596">Phosphopantetheine</keyword>
<dbReference type="AlphaFoldDB" id="D9WEI1"/>
<sequence>MELAVRAGDEVGCDVLEELTLRTPLVLPARGGVQLRVSVAEPDAAGRRTFGVHARPEDEAYDTQWTCHATGVLAAGGGVAADWDLVAWPPAGAVAVETDALDGLWKGVDGEVFAEVGLAEEQQAEAARYGLHPALFDAALDAARYAADTGPLWLPSSWRGVALHASGASVLRVRISGATGEPDTFSVALADATGAPVASVDELALTRLDPEALPAGQEAGQGAVRTVTRGRPARRTAAASAGATDEPALVRRLAGLGHAEQIGVLSDLVRAETAAVLGHAEPGTVDLHRGFFEQGFNSLMSVDLRNRLSAATGLRLPTAFLFEHTKPTAAVDHLQRELSGSGESEASGAGGIEAMFRQAYATGKFTAGNDLIMAASNFRDAFDAASAAEHLPEPVRMAVGEARPGLFCLPAVVATAGPQQYTRFAEHFRGHRDVTVLPQPGFLYGENVPADMHALAELHAQSLRRAAGDEPFVLLGHSAGGHIAHAVTEHLESLGTPPAALVLLDVPWPEDDETNLEVAVSALGVVFDREEKLGGGIMNDTRLTAMGGYHRILGQWQPEPIKTPTLLVRATEPVPAPSGAPEDARMLNVEWKLSHTAREVPGDHFTIVEQHAKNTASVVEKWLEEIG</sequence>
<dbReference type="Pfam" id="PF00550">
    <property type="entry name" value="PP-binding"/>
    <property type="match status" value="1"/>
</dbReference>
<dbReference type="EMBL" id="GG657754">
    <property type="protein sequence ID" value="EFL23220.1"/>
    <property type="molecule type" value="Genomic_DNA"/>
</dbReference>
<dbReference type="SMART" id="SM00823">
    <property type="entry name" value="PKS_PP"/>
    <property type="match status" value="1"/>
</dbReference>
<dbReference type="InterPro" id="IPR001031">
    <property type="entry name" value="Thioesterase"/>
</dbReference>
<dbReference type="SMART" id="SM00826">
    <property type="entry name" value="PKS_DH"/>
    <property type="match status" value="1"/>
</dbReference>
<dbReference type="SUPFAM" id="SSF53474">
    <property type="entry name" value="alpha/beta-Hydrolases"/>
    <property type="match status" value="1"/>
</dbReference>
<dbReference type="HOGENOM" id="CLU_436081_0_0_11"/>
<feature type="domain" description="Carrier" evidence="4">
    <location>
        <begin position="263"/>
        <end position="338"/>
    </location>
</feature>
<dbReference type="OrthoDB" id="4539607at2"/>
<dbReference type="STRING" id="457427.SSOG_02934"/>
<dbReference type="PANTHER" id="PTHR43775:SF37">
    <property type="entry name" value="SI:DKEY-61P9.11"/>
    <property type="match status" value="1"/>
</dbReference>
<evidence type="ECO:0000256" key="3">
    <source>
        <dbReference type="SAM" id="MobiDB-lite"/>
    </source>
</evidence>
<evidence type="ECO:0000256" key="2">
    <source>
        <dbReference type="ARBA" id="ARBA00022553"/>
    </source>
</evidence>
<dbReference type="PANTHER" id="PTHR43775">
    <property type="entry name" value="FATTY ACID SYNTHASE"/>
    <property type="match status" value="1"/>
</dbReference>
<evidence type="ECO:0000259" key="4">
    <source>
        <dbReference type="PROSITE" id="PS50075"/>
    </source>
</evidence>
<reference evidence="5 6" key="1">
    <citation type="submission" date="2009-02" db="EMBL/GenBank/DDBJ databases">
        <title>Annotation of Streptomyces hygroscopicus strain ATCC 53653.</title>
        <authorList>
            <consortium name="The Broad Institute Genome Sequencing Platform"/>
            <consortium name="Broad Institute Microbial Sequencing Center"/>
            <person name="Fischbach M."/>
            <person name="Godfrey P."/>
            <person name="Ward D."/>
            <person name="Young S."/>
            <person name="Zeng Q."/>
            <person name="Koehrsen M."/>
            <person name="Alvarado L."/>
            <person name="Berlin A.M."/>
            <person name="Bochicchio J."/>
            <person name="Borenstein D."/>
            <person name="Chapman S.B."/>
            <person name="Chen Z."/>
            <person name="Engels R."/>
            <person name="Freedman E."/>
            <person name="Gellesch M."/>
            <person name="Goldberg J."/>
            <person name="Griggs A."/>
            <person name="Gujja S."/>
            <person name="Heilman E.R."/>
            <person name="Heiman D.I."/>
            <person name="Hepburn T.A."/>
            <person name="Howarth C."/>
            <person name="Jen D."/>
            <person name="Larson L."/>
            <person name="Lewis B."/>
            <person name="Mehta T."/>
            <person name="Park D."/>
            <person name="Pearson M."/>
            <person name="Richards J."/>
            <person name="Roberts A."/>
            <person name="Saif S."/>
            <person name="Shea T.D."/>
            <person name="Shenoy N."/>
            <person name="Sisk P."/>
            <person name="Stolte C."/>
            <person name="Sykes S.N."/>
            <person name="Thomson T."/>
            <person name="Walk T."/>
            <person name="White J."/>
            <person name="Yandava C."/>
            <person name="Straight P."/>
            <person name="Clardy J."/>
            <person name="Hung D."/>
            <person name="Kolter R."/>
            <person name="Mekalanos J."/>
            <person name="Walker S."/>
            <person name="Walsh C.T."/>
            <person name="Wieland-Brown L.C."/>
            <person name="Haas B."/>
            <person name="Nusbaum C."/>
            <person name="Birren B."/>
        </authorList>
    </citation>
    <scope>NUCLEOTIDE SEQUENCE [LARGE SCALE GENOMIC DNA]</scope>
    <source>
        <strain evidence="5 6">ATCC 53653</strain>
    </source>
</reference>
<dbReference type="InterPro" id="IPR042104">
    <property type="entry name" value="PKS_dehydratase_sf"/>
</dbReference>
<evidence type="ECO:0000313" key="6">
    <source>
        <dbReference type="Proteomes" id="UP000003963"/>
    </source>
</evidence>
<feature type="compositionally biased region" description="Low complexity" evidence="3">
    <location>
        <begin position="223"/>
        <end position="243"/>
    </location>
</feature>
<dbReference type="GO" id="GO:0031177">
    <property type="term" value="F:phosphopantetheine binding"/>
    <property type="evidence" value="ECO:0007669"/>
    <property type="project" value="InterPro"/>
</dbReference>
<dbReference type="PROSITE" id="PS50075">
    <property type="entry name" value="CARRIER"/>
    <property type="match status" value="1"/>
</dbReference>
<dbReference type="Proteomes" id="UP000003963">
    <property type="component" value="Unassembled WGS sequence"/>
</dbReference>
<dbReference type="Gene3D" id="1.10.1200.10">
    <property type="entry name" value="ACP-like"/>
    <property type="match status" value="1"/>
</dbReference>